<accession>A0A2K4MT22</accession>
<keyword evidence="2" id="KW-1185">Reference proteome</keyword>
<name>A0A2K4MT22_9NEIS</name>
<protein>
    <submittedName>
        <fullName evidence="1">Uncharacterized protein</fullName>
    </submittedName>
</protein>
<organism evidence="1 2">
    <name type="scientific">Chromobacterium sinusclupearum</name>
    <dbReference type="NCBI Taxonomy" id="2077146"/>
    <lineage>
        <taxon>Bacteria</taxon>
        <taxon>Pseudomonadati</taxon>
        <taxon>Pseudomonadota</taxon>
        <taxon>Betaproteobacteria</taxon>
        <taxon>Neisseriales</taxon>
        <taxon>Chromobacteriaceae</taxon>
        <taxon>Chromobacterium</taxon>
    </lineage>
</organism>
<evidence type="ECO:0000313" key="1">
    <source>
        <dbReference type="EMBL" id="POB00130.1"/>
    </source>
</evidence>
<sequence>MPPPDQLPIQQKYSDADYLAYDPFQGDEAEIILRTVKIRTARKRHLCFTLTGKQDHHIEPGQRYRHERARVDSSFWGEYRLCLSCIDKWINQGAEEQEPTR</sequence>
<comment type="caution">
    <text evidence="1">The sequence shown here is derived from an EMBL/GenBank/DDBJ whole genome shotgun (WGS) entry which is preliminary data.</text>
</comment>
<reference evidence="1 2" key="1">
    <citation type="submission" date="2018-01" db="EMBL/GenBank/DDBJ databases">
        <title>Genomic Sequence of Chromobacterium MWU13-2610 from wild cranberry bogs within the Cape Cod National Seashore.</title>
        <authorList>
            <person name="O'Hara-Hanley K."/>
            <person name="Soby S."/>
            <person name="Harrison A."/>
        </authorList>
    </citation>
    <scope>NUCLEOTIDE SEQUENCE [LARGE SCALE GENOMIC DNA]</scope>
    <source>
        <strain evidence="1 2">MWU13-2610</strain>
    </source>
</reference>
<evidence type="ECO:0000313" key="2">
    <source>
        <dbReference type="Proteomes" id="UP000236416"/>
    </source>
</evidence>
<dbReference type="AlphaFoldDB" id="A0A2K4MT22"/>
<dbReference type="EMBL" id="PPTF01000013">
    <property type="protein sequence ID" value="POB00130.1"/>
    <property type="molecule type" value="Genomic_DNA"/>
</dbReference>
<gene>
    <name evidence="1" type="ORF">C2134_02765</name>
</gene>
<proteinExistence type="predicted"/>
<dbReference type="Proteomes" id="UP000236416">
    <property type="component" value="Unassembled WGS sequence"/>
</dbReference>